<dbReference type="PANTHER" id="PTHR16026:SF0">
    <property type="entry name" value="CARTILAGE ACIDIC PROTEIN 1"/>
    <property type="match status" value="1"/>
</dbReference>
<dbReference type="EMBL" id="WHLY01000002">
    <property type="protein sequence ID" value="MPR33532.1"/>
    <property type="molecule type" value="Genomic_DNA"/>
</dbReference>
<keyword evidence="1" id="KW-0732">Signal</keyword>
<dbReference type="InterPro" id="IPR011519">
    <property type="entry name" value="UnbV_ASPIC"/>
</dbReference>
<dbReference type="AlphaFoldDB" id="A0A7C9FRK2"/>
<comment type="caution">
    <text evidence="3">The sequence shown here is derived from an EMBL/GenBank/DDBJ whole genome shotgun (WGS) entry which is preliminary data.</text>
</comment>
<proteinExistence type="predicted"/>
<dbReference type="PROSITE" id="PS51257">
    <property type="entry name" value="PROKAR_LIPOPROTEIN"/>
    <property type="match status" value="1"/>
</dbReference>
<dbReference type="Proteomes" id="UP000479293">
    <property type="component" value="Unassembled WGS sequence"/>
</dbReference>
<evidence type="ECO:0000313" key="4">
    <source>
        <dbReference type="Proteomes" id="UP000479293"/>
    </source>
</evidence>
<feature type="domain" description="ASPIC/UnbV" evidence="2">
    <location>
        <begin position="543"/>
        <end position="610"/>
    </location>
</feature>
<evidence type="ECO:0000259" key="2">
    <source>
        <dbReference type="Pfam" id="PF07593"/>
    </source>
</evidence>
<dbReference type="SUPFAM" id="SSF69318">
    <property type="entry name" value="Integrin alpha N-terminal domain"/>
    <property type="match status" value="3"/>
</dbReference>
<reference evidence="3 4" key="1">
    <citation type="submission" date="2019-10" db="EMBL/GenBank/DDBJ databases">
        <title>Draft Genome Sequence of Cytophagaceae sp. SJW1-29.</title>
        <authorList>
            <person name="Choi A."/>
        </authorList>
    </citation>
    <scope>NUCLEOTIDE SEQUENCE [LARGE SCALE GENOMIC DNA]</scope>
    <source>
        <strain evidence="3 4">SJW1-29</strain>
    </source>
</reference>
<gene>
    <name evidence="3" type="ORF">GBK04_09170</name>
</gene>
<dbReference type="Pfam" id="PF07593">
    <property type="entry name" value="UnbV_ASPIC"/>
    <property type="match status" value="1"/>
</dbReference>
<dbReference type="Pfam" id="PF13517">
    <property type="entry name" value="FG-GAP_3"/>
    <property type="match status" value="7"/>
</dbReference>
<name>A0A7C9FRK2_9BACT</name>
<dbReference type="InterPro" id="IPR013517">
    <property type="entry name" value="FG-GAP"/>
</dbReference>
<dbReference type="InterPro" id="IPR027039">
    <property type="entry name" value="Crtac1"/>
</dbReference>
<dbReference type="Gene3D" id="2.130.10.130">
    <property type="entry name" value="Integrin alpha, N-terminal"/>
    <property type="match status" value="5"/>
</dbReference>
<dbReference type="InterPro" id="IPR028994">
    <property type="entry name" value="Integrin_alpha_N"/>
</dbReference>
<dbReference type="RefSeq" id="WP_152758854.1">
    <property type="nucleotide sequence ID" value="NZ_WHLY01000002.1"/>
</dbReference>
<organism evidence="3 4">
    <name type="scientific">Salmonirosea aquatica</name>
    <dbReference type="NCBI Taxonomy" id="2654236"/>
    <lineage>
        <taxon>Bacteria</taxon>
        <taxon>Pseudomonadati</taxon>
        <taxon>Bacteroidota</taxon>
        <taxon>Cytophagia</taxon>
        <taxon>Cytophagales</taxon>
        <taxon>Spirosomataceae</taxon>
        <taxon>Salmonirosea</taxon>
    </lineage>
</organism>
<keyword evidence="4" id="KW-1185">Reference proteome</keyword>
<dbReference type="PANTHER" id="PTHR16026">
    <property type="entry name" value="CARTILAGE ACIDIC PROTEIN 1"/>
    <property type="match status" value="1"/>
</dbReference>
<evidence type="ECO:0000256" key="1">
    <source>
        <dbReference type="ARBA" id="ARBA00022729"/>
    </source>
</evidence>
<protein>
    <submittedName>
        <fullName evidence="3">RNA-binding protein</fullName>
    </submittedName>
</protein>
<evidence type="ECO:0000313" key="3">
    <source>
        <dbReference type="EMBL" id="MPR33532.1"/>
    </source>
</evidence>
<sequence>MLLHKVFCRIIPLFIGLGFLQSCQKEGTNGEKNEGTPENPLFALLAPEQTSITFENTLTESLNGNVLMYEYFYNGGGVAVGDLNNDGLDDVYFSGNMVPNRLYLNKGMMKFEDITAKAAVAGRDSSWKTGVTMADVNGDGKLDIYVCYSGNLLPEKRRNELYINQGAGADGIPTFTEEAEKYGLASQGTSTQATFFDYDKDGDLDMFLLNHNPKSLPILNELGTAELLKKDDPMNGMRLYRNDGGTFKDITRAAGLQSSALSYGLGAGVADVNGDGWPDLYVSNDYQVPDYLYINNKKGGFTDQLKNRIGHTSHFSMGSDVADLNNDTRPDILTLDMLPEDNRRQKLLVAPDNYQKFDLNVRLGFNHQYMRNMLQINDGDGNFQEIGQLAGLSNTDWSWSALFADFDNDGWKDLHITNGLPRDFTNMDFVKHMSDYVQNQQQGIQRADVLKLVYEIPSSNLTNYVFENGGDLQFRNATQAWGLARPSNSNGAAYADLDNDGDLDLIVNNVNQPAFVYQNQSNTLSKNHYLKIKTQGKGANTQGIGAQLTLYSGGQEQYVEQMPTRGYQSSVSPILHFGLGEKNNVDSLRVVWPSGKMQTMINPKIDQLLTVSEIEAKGTFRWGEKAENLFMEVPSPIAHQDATLDINDFYRQPLLVNPVSFSGPCLAKADVNGDGLDDVFVGGGKDQASALFLQQKGGNFIEKGTPAFAADAASQATDAVFFDANGDGFPDLYVANGGYADFEPKDARFQDKLYLNDGKGTYTLSLKALPTMLTSTGAVCVGDFSGDGKPDLFVGGRVVPGRYPETPESYLLVNDGKGTFTNRTAALAPALATLGLVTDAASADVNGDGKTDLIVVGEWMPVTVFTNENGKLTDKTKAYFDKAYQGWWNQLLVEDLNGDGRPDLVVGNQGLNSQVRANDQEVASLYYKDFDNNGTIDPILSFYIQGKNYPYVTRDELVMQMSSMGARYPDYKSYADVTLNDLFSAQELESAGKREANYLKTACFINAGNGKFQLKELPLEAQFSPIFAITTLDYDQDGKKDLFLGGNISQGRLRLGKFDANYGLLLKGNGQGGFVSVPQKQAGFTIRGDVRSVLSLGNQLLVGVNQQPLKAYRIKARQ</sequence>
<accession>A0A7C9FRK2</accession>